<proteinExistence type="predicted"/>
<sequence>MLTWHIPFDPRHEKAIVDFAATTGPRAGSYEIDGQRFWIKRIEKQRWINRIQKGPAPKAFAADLAALKFLAGRGVPVPQIVAEDKGLFAMRDSGPTLQVILRDRLGTEAERVAAFAAAGKALAELHGMGISHGRPVPGDICYQDGRITFLDFENYRAHRNRPKDFRLDLIIFIFMIYSFRRDESPEIIAAKAAYRANDPGGIWDSATEWLRGLRWVDTLTKPLQWRADPHAREFKSIPVTLRAFGV</sequence>
<feature type="domain" description="Aminoglycoside phosphotransferase" evidence="1">
    <location>
        <begin position="36"/>
        <end position="129"/>
    </location>
</feature>
<organism evidence="2 3">
    <name type="scientific">Cereibacter sphaeroides</name>
    <name type="common">Rhodobacter sphaeroides</name>
    <dbReference type="NCBI Taxonomy" id="1063"/>
    <lineage>
        <taxon>Bacteria</taxon>
        <taxon>Pseudomonadati</taxon>
        <taxon>Pseudomonadota</taxon>
        <taxon>Alphaproteobacteria</taxon>
        <taxon>Rhodobacterales</taxon>
        <taxon>Paracoccaceae</taxon>
        <taxon>Cereibacter</taxon>
    </lineage>
</organism>
<dbReference type="InterPro" id="IPR011009">
    <property type="entry name" value="Kinase-like_dom_sf"/>
</dbReference>
<accession>A0A2W5TVM4</accession>
<dbReference type="AlphaFoldDB" id="A0A2W5TVM4"/>
<dbReference type="InterPro" id="IPR002575">
    <property type="entry name" value="Aminoglycoside_PTrfase"/>
</dbReference>
<comment type="caution">
    <text evidence="2">The sequence shown here is derived from an EMBL/GenBank/DDBJ whole genome shotgun (WGS) entry which is preliminary data.</text>
</comment>
<dbReference type="EMBL" id="QFQS01000001">
    <property type="protein sequence ID" value="PZR00158.1"/>
    <property type="molecule type" value="Genomic_DNA"/>
</dbReference>
<evidence type="ECO:0000313" key="3">
    <source>
        <dbReference type="Proteomes" id="UP000248975"/>
    </source>
</evidence>
<gene>
    <name evidence="2" type="ORF">DI533_06025</name>
</gene>
<dbReference type="Pfam" id="PF01636">
    <property type="entry name" value="APH"/>
    <property type="match status" value="1"/>
</dbReference>
<dbReference type="SUPFAM" id="SSF56112">
    <property type="entry name" value="Protein kinase-like (PK-like)"/>
    <property type="match status" value="1"/>
</dbReference>
<reference evidence="2 3" key="1">
    <citation type="submission" date="2017-08" db="EMBL/GenBank/DDBJ databases">
        <title>Infants hospitalized years apart are colonized by the same room-sourced microbial strains.</title>
        <authorList>
            <person name="Brooks B."/>
            <person name="Olm M.R."/>
            <person name="Firek B.A."/>
            <person name="Baker R."/>
            <person name="Thomas B.C."/>
            <person name="Morowitz M.J."/>
            <person name="Banfield J.F."/>
        </authorList>
    </citation>
    <scope>NUCLEOTIDE SEQUENCE [LARGE SCALE GENOMIC DNA]</scope>
    <source>
        <strain evidence="2">S2_003_000_R2_11</strain>
    </source>
</reference>
<protein>
    <recommendedName>
        <fullName evidence="1">Aminoglycoside phosphotransferase domain-containing protein</fullName>
    </recommendedName>
</protein>
<name>A0A2W5TVM4_CERSP</name>
<evidence type="ECO:0000259" key="1">
    <source>
        <dbReference type="Pfam" id="PF01636"/>
    </source>
</evidence>
<evidence type="ECO:0000313" key="2">
    <source>
        <dbReference type="EMBL" id="PZR00158.1"/>
    </source>
</evidence>
<dbReference type="Proteomes" id="UP000248975">
    <property type="component" value="Unassembled WGS sequence"/>
</dbReference>